<dbReference type="Pfam" id="PF07969">
    <property type="entry name" value="Amidohydro_3"/>
    <property type="match status" value="1"/>
</dbReference>
<dbReference type="SUPFAM" id="SSF51556">
    <property type="entry name" value="Metallo-dependent hydrolases"/>
    <property type="match status" value="1"/>
</dbReference>
<dbReference type="NCBIfam" id="NF011987">
    <property type="entry name" value="PRK15446.2-3"/>
    <property type="match status" value="1"/>
</dbReference>
<dbReference type="EMBL" id="CAFAAH010000227">
    <property type="protein sequence ID" value="CAB4806812.1"/>
    <property type="molecule type" value="Genomic_DNA"/>
</dbReference>
<dbReference type="InterPro" id="IPR051781">
    <property type="entry name" value="Metallo-dep_Hydrolase"/>
</dbReference>
<name>A0A6J6YBL8_9ZZZZ</name>
<organism evidence="2">
    <name type="scientific">freshwater metagenome</name>
    <dbReference type="NCBI Taxonomy" id="449393"/>
    <lineage>
        <taxon>unclassified sequences</taxon>
        <taxon>metagenomes</taxon>
        <taxon>ecological metagenomes</taxon>
    </lineage>
</organism>
<protein>
    <submittedName>
        <fullName evidence="2">Unannotated protein</fullName>
    </submittedName>
</protein>
<evidence type="ECO:0000313" key="2">
    <source>
        <dbReference type="EMBL" id="CAB4806812.1"/>
    </source>
</evidence>
<dbReference type="GO" id="GO:0019700">
    <property type="term" value="P:organic phosphonate catabolic process"/>
    <property type="evidence" value="ECO:0007669"/>
    <property type="project" value="InterPro"/>
</dbReference>
<proteinExistence type="predicted"/>
<gene>
    <name evidence="2" type="ORF">UFOPK2996_01376</name>
</gene>
<dbReference type="InterPro" id="IPR013108">
    <property type="entry name" value="Amidohydro_3"/>
</dbReference>
<reference evidence="2" key="1">
    <citation type="submission" date="2020-05" db="EMBL/GenBank/DDBJ databases">
        <authorList>
            <person name="Chiriac C."/>
            <person name="Salcher M."/>
            <person name="Ghai R."/>
            <person name="Kavagutti S V."/>
        </authorList>
    </citation>
    <scope>NUCLEOTIDE SEQUENCE</scope>
</reference>
<accession>A0A6J6YBL8</accession>
<dbReference type="PANTHER" id="PTHR43135:SF3">
    <property type="entry name" value="ALPHA-D-RIBOSE 1-METHYLPHOSPHONATE 5-TRIPHOSPHATE DIPHOSPHATASE"/>
    <property type="match status" value="1"/>
</dbReference>
<dbReference type="Gene3D" id="2.30.40.10">
    <property type="entry name" value="Urease, subunit C, domain 1"/>
    <property type="match status" value="1"/>
</dbReference>
<dbReference type="InterPro" id="IPR032466">
    <property type="entry name" value="Metal_Hydrolase"/>
</dbReference>
<sequence>MTSTPLPEDRMEPYVIDGARVILPLAVEQVSVRVQDGRISGLDGPRDGARVIDGRGKILAPALVDIHGDAFERQLMPRPGVDFPLHAALLETDRQLASNGIATAYHALTLSWEPGLRSVAMGNAVLDGLLALAPRLTVENRLQLRWETFCFEALALIERALAGPLLPSIAFNDHTSMAVLHPGTALQDRPFDHDPAFPVVDMDSPGFAAKMADRGKRSGLSQSDFVGLIGSIWQRRPKVQGVMDQVAAMGRAAGAPMLSHDDSRSETRRYYHDLGAKISEFPMNIQAAQTARDLGDWIIFGAPNAARGGSHLGSPGAGDMIERGLCDILASDYFYPAMLSAMARLLSQGRGTLAQLWPLISTNPARALGLIDRGTIALGQRADLVLLDWPEGQAPATRLTLVAGRVAYQAVPFSL</sequence>
<dbReference type="Gene3D" id="3.20.20.140">
    <property type="entry name" value="Metal-dependent hydrolases"/>
    <property type="match status" value="2"/>
</dbReference>
<dbReference type="GO" id="GO:0016810">
    <property type="term" value="F:hydrolase activity, acting on carbon-nitrogen (but not peptide) bonds"/>
    <property type="evidence" value="ECO:0007669"/>
    <property type="project" value="InterPro"/>
</dbReference>
<dbReference type="PANTHER" id="PTHR43135">
    <property type="entry name" value="ALPHA-D-RIBOSE 1-METHYLPHOSPHONATE 5-TRIPHOSPHATE DIPHOSPHATASE"/>
    <property type="match status" value="1"/>
</dbReference>
<dbReference type="PIRSF" id="PIRSF038971">
    <property type="entry name" value="PhnM"/>
    <property type="match status" value="1"/>
</dbReference>
<dbReference type="SUPFAM" id="SSF51338">
    <property type="entry name" value="Composite domain of metallo-dependent hydrolases"/>
    <property type="match status" value="1"/>
</dbReference>
<feature type="domain" description="Amidohydrolase 3" evidence="1">
    <location>
        <begin position="305"/>
        <end position="408"/>
    </location>
</feature>
<dbReference type="AlphaFoldDB" id="A0A6J6YBL8"/>
<evidence type="ECO:0000259" key="1">
    <source>
        <dbReference type="Pfam" id="PF07969"/>
    </source>
</evidence>
<dbReference type="InterPro" id="IPR011059">
    <property type="entry name" value="Metal-dep_hydrolase_composite"/>
</dbReference>
<dbReference type="InterPro" id="IPR012696">
    <property type="entry name" value="PhnM"/>
</dbReference>